<keyword evidence="3" id="KW-1185">Reference proteome</keyword>
<organism evidence="2 3">
    <name type="scientific">Sediminicola luteus</name>
    <dbReference type="NCBI Taxonomy" id="319238"/>
    <lineage>
        <taxon>Bacteria</taxon>
        <taxon>Pseudomonadati</taxon>
        <taxon>Bacteroidota</taxon>
        <taxon>Flavobacteriia</taxon>
        <taxon>Flavobacteriales</taxon>
        <taxon>Flavobacteriaceae</taxon>
        <taxon>Sediminicola</taxon>
    </lineage>
</organism>
<feature type="transmembrane region" description="Helical" evidence="1">
    <location>
        <begin position="169"/>
        <end position="191"/>
    </location>
</feature>
<evidence type="ECO:0000256" key="1">
    <source>
        <dbReference type="SAM" id="Phobius"/>
    </source>
</evidence>
<keyword evidence="1" id="KW-1133">Transmembrane helix</keyword>
<comment type="caution">
    <text evidence="2">The sequence shown here is derived from an EMBL/GenBank/DDBJ whole genome shotgun (WGS) entry which is preliminary data.</text>
</comment>
<proteinExistence type="predicted"/>
<gene>
    <name evidence="2" type="ORF">B7P33_16985</name>
</gene>
<sequence>MVRVVAMVYVLSKNTANRKTAVNCVTFVATETPAMHKKQLKYSSKFTDGELLYPNGYFFKPSLLHKTNKIASAHITQVNLHTYPPSLVRNHQEVLFVLPDAKRELEKFAKDHSIPIVERTDIWELLCRPYLDTELSAEEHQQDLRLLEQNGFDNHEVTSIRKRIRKTMWLNYFVWEWTYLGLFDYLSWTFLNSKKYNWAMEIALRNYRR</sequence>
<evidence type="ECO:0000313" key="3">
    <source>
        <dbReference type="Proteomes" id="UP000219559"/>
    </source>
</evidence>
<evidence type="ECO:0000313" key="2">
    <source>
        <dbReference type="EMBL" id="PCE62971.1"/>
    </source>
</evidence>
<name>A0A2A4G3G2_9FLAO</name>
<protein>
    <submittedName>
        <fullName evidence="2">Uncharacterized protein</fullName>
    </submittedName>
</protein>
<reference evidence="2 3" key="1">
    <citation type="submission" date="2017-04" db="EMBL/GenBank/DDBJ databases">
        <title>A new member of the family Flavobacteriaceae isolated from ascidians.</title>
        <authorList>
            <person name="Chen L."/>
        </authorList>
    </citation>
    <scope>NUCLEOTIDE SEQUENCE [LARGE SCALE GENOMIC DNA]</scope>
    <source>
        <strain evidence="2 3">HQA918</strain>
    </source>
</reference>
<dbReference type="Proteomes" id="UP000219559">
    <property type="component" value="Unassembled WGS sequence"/>
</dbReference>
<dbReference type="AlphaFoldDB" id="A0A2A4G3G2"/>
<keyword evidence="1" id="KW-0812">Transmembrane</keyword>
<dbReference type="EMBL" id="NBWU01000007">
    <property type="protein sequence ID" value="PCE62971.1"/>
    <property type="molecule type" value="Genomic_DNA"/>
</dbReference>
<keyword evidence="1" id="KW-0472">Membrane</keyword>
<accession>A0A2A4G3G2</accession>